<sequence length="127" mass="14721">MMGTRHPAAAREGKVDRNEKKRLRERIGERLDVSGARLTDDEAVFLSDFIDEYDEKHRGRTETRTSSHPGWSSDGKYVRTDKFTDTFTDEVGIRTDHEYWDDDGQSGQSTHDIKDARGILNWFKERG</sequence>
<feature type="region of interest" description="Disordered" evidence="1">
    <location>
        <begin position="1"/>
        <end position="24"/>
    </location>
</feature>
<reference evidence="2 3" key="1">
    <citation type="journal article" date="2019" name="Int. J. Syst. Evol. Microbiol.">
        <title>The Global Catalogue of Microorganisms (GCM) 10K type strain sequencing project: providing services to taxonomists for standard genome sequencing and annotation.</title>
        <authorList>
            <consortium name="The Broad Institute Genomics Platform"/>
            <consortium name="The Broad Institute Genome Sequencing Center for Infectious Disease"/>
            <person name="Wu L."/>
            <person name="Ma J."/>
        </authorList>
    </citation>
    <scope>NUCLEOTIDE SEQUENCE [LARGE SCALE GENOMIC DNA]</scope>
    <source>
        <strain evidence="2 3">JCM 5052</strain>
    </source>
</reference>
<gene>
    <name evidence="2" type="ORF">GCM10010390_54200</name>
</gene>
<comment type="caution">
    <text evidence="2">The sequence shown here is derived from an EMBL/GenBank/DDBJ whole genome shotgun (WGS) entry which is preliminary data.</text>
</comment>
<protein>
    <submittedName>
        <fullName evidence="2">Uncharacterized protein</fullName>
    </submittedName>
</protein>
<proteinExistence type="predicted"/>
<feature type="region of interest" description="Disordered" evidence="1">
    <location>
        <begin position="56"/>
        <end position="75"/>
    </location>
</feature>
<evidence type="ECO:0000313" key="3">
    <source>
        <dbReference type="Proteomes" id="UP001501576"/>
    </source>
</evidence>
<evidence type="ECO:0000313" key="2">
    <source>
        <dbReference type="EMBL" id="GAA0545275.1"/>
    </source>
</evidence>
<name>A0ABN1DJI1_9ACTN</name>
<feature type="compositionally biased region" description="Basic and acidic residues" evidence="1">
    <location>
        <begin position="56"/>
        <end position="65"/>
    </location>
</feature>
<accession>A0ABN1DJI1</accession>
<keyword evidence="3" id="KW-1185">Reference proteome</keyword>
<dbReference type="Proteomes" id="UP001501576">
    <property type="component" value="Unassembled WGS sequence"/>
</dbReference>
<dbReference type="EMBL" id="BAAABZ010000052">
    <property type="protein sequence ID" value="GAA0545275.1"/>
    <property type="molecule type" value="Genomic_DNA"/>
</dbReference>
<evidence type="ECO:0000256" key="1">
    <source>
        <dbReference type="SAM" id="MobiDB-lite"/>
    </source>
</evidence>
<organism evidence="2 3">
    <name type="scientific">Streptomyces mordarskii</name>
    <dbReference type="NCBI Taxonomy" id="1226758"/>
    <lineage>
        <taxon>Bacteria</taxon>
        <taxon>Bacillati</taxon>
        <taxon>Actinomycetota</taxon>
        <taxon>Actinomycetes</taxon>
        <taxon>Kitasatosporales</taxon>
        <taxon>Streptomycetaceae</taxon>
        <taxon>Streptomyces</taxon>
    </lineage>
</organism>
<feature type="compositionally biased region" description="Basic and acidic residues" evidence="1">
    <location>
        <begin position="9"/>
        <end position="19"/>
    </location>
</feature>